<feature type="region of interest" description="Disordered" evidence="1">
    <location>
        <begin position="1"/>
        <end position="32"/>
    </location>
</feature>
<evidence type="ECO:0000313" key="2">
    <source>
        <dbReference type="EMBL" id="TDL16106.1"/>
    </source>
</evidence>
<reference evidence="2 3" key="1">
    <citation type="submission" date="2018-06" db="EMBL/GenBank/DDBJ databases">
        <title>A transcriptomic atlas of mushroom development highlights an independent origin of complex multicellularity.</title>
        <authorList>
            <consortium name="DOE Joint Genome Institute"/>
            <person name="Krizsan K."/>
            <person name="Almasi E."/>
            <person name="Merenyi Z."/>
            <person name="Sahu N."/>
            <person name="Viragh M."/>
            <person name="Koszo T."/>
            <person name="Mondo S."/>
            <person name="Kiss B."/>
            <person name="Balint B."/>
            <person name="Kues U."/>
            <person name="Barry K."/>
            <person name="Hegedus J.C."/>
            <person name="Henrissat B."/>
            <person name="Johnson J."/>
            <person name="Lipzen A."/>
            <person name="Ohm R."/>
            <person name="Nagy I."/>
            <person name="Pangilinan J."/>
            <person name="Yan J."/>
            <person name="Xiong Y."/>
            <person name="Grigoriev I.V."/>
            <person name="Hibbett D.S."/>
            <person name="Nagy L.G."/>
        </authorList>
    </citation>
    <scope>NUCLEOTIDE SEQUENCE [LARGE SCALE GENOMIC DNA]</scope>
    <source>
        <strain evidence="2 3">SZMC22713</strain>
    </source>
</reference>
<dbReference type="EMBL" id="ML170251">
    <property type="protein sequence ID" value="TDL16106.1"/>
    <property type="molecule type" value="Genomic_DNA"/>
</dbReference>
<protein>
    <submittedName>
        <fullName evidence="2">Uncharacterized protein</fullName>
    </submittedName>
</protein>
<dbReference type="AlphaFoldDB" id="A0A4Y7PM29"/>
<sequence>MKIARVQQKTMRTQQREDKDTTRGGTMASGTPTLLHRSEMMGGNQWQATVSNAGRHVAVARIGTKGVDGYAGVSWAACREGDKVGWGCDICARGVAMCLKNVGCTLKPTTHQHARMLGSNLLSYTLHKDRRTDNLEIYFSRLLFEDGICVVGSAGPPSPPVRRQHGPLQHTILRTLHEHRLRTRKLKLFEGHFVGLSFSSAVPLDKDSPPPERRIICVHYTPINQLMNVKNTDQSELIAYSFTRHASEKSSGTRYGDELVEWH</sequence>
<accession>A0A4Y7PM29</accession>
<evidence type="ECO:0000313" key="3">
    <source>
        <dbReference type="Proteomes" id="UP000294933"/>
    </source>
</evidence>
<organism evidence="2 3">
    <name type="scientific">Rickenella mellea</name>
    <dbReference type="NCBI Taxonomy" id="50990"/>
    <lineage>
        <taxon>Eukaryota</taxon>
        <taxon>Fungi</taxon>
        <taxon>Dikarya</taxon>
        <taxon>Basidiomycota</taxon>
        <taxon>Agaricomycotina</taxon>
        <taxon>Agaricomycetes</taxon>
        <taxon>Hymenochaetales</taxon>
        <taxon>Rickenellaceae</taxon>
        <taxon>Rickenella</taxon>
    </lineage>
</organism>
<gene>
    <name evidence="2" type="ORF">BD410DRAFT_808358</name>
</gene>
<evidence type="ECO:0000256" key="1">
    <source>
        <dbReference type="SAM" id="MobiDB-lite"/>
    </source>
</evidence>
<proteinExistence type="predicted"/>
<keyword evidence="3" id="KW-1185">Reference proteome</keyword>
<dbReference type="Proteomes" id="UP000294933">
    <property type="component" value="Unassembled WGS sequence"/>
</dbReference>
<name>A0A4Y7PM29_9AGAM</name>
<dbReference type="VEuPathDB" id="FungiDB:BD410DRAFT_808358"/>